<dbReference type="GO" id="GO:0060170">
    <property type="term" value="C:ciliary membrane"/>
    <property type="evidence" value="ECO:0007669"/>
    <property type="project" value="TreeGrafter"/>
</dbReference>
<dbReference type="InterPro" id="IPR011992">
    <property type="entry name" value="EF-hand-dom_pair"/>
</dbReference>
<evidence type="ECO:0000259" key="6">
    <source>
        <dbReference type="PROSITE" id="PS50222"/>
    </source>
</evidence>
<proteinExistence type="predicted"/>
<gene>
    <name evidence="7" type="ORF">CYNAS_LOCUS19427</name>
</gene>
<evidence type="ECO:0000313" key="8">
    <source>
        <dbReference type="Proteomes" id="UP001176961"/>
    </source>
</evidence>
<keyword evidence="3" id="KW-0677">Repeat</keyword>
<evidence type="ECO:0000256" key="2">
    <source>
        <dbReference type="ARBA" id="ARBA00022723"/>
    </source>
</evidence>
<protein>
    <recommendedName>
        <fullName evidence="6">EF-hand domain-containing protein</fullName>
    </recommendedName>
</protein>
<sequence>MSLRSDEFRQICQTIAGPSATVDRNTLYKAVCCAGKSVIRSHLDNLWPSDKSEIDYDHAFRIFERLEDLVVDEDDIKRIRTQDVRLNVEQILDQVAANRKEDIRLCLEPYIKDGYLDLEKFVEVVESTKHETLSRLLQLQQASNTEFDQASKEERWTKGGVAEDEGLQLRPKFRGVLFTSPLRVVKHVFEGEGLCRISLKVEWNSDMGPNQFENDVFGIIIDSNGKAVAQYQTDEFDLSPGSTLIIMGLGTNASMRSARIDKQRVELTTGDRLSKRFKMTLMNVFDMFDFDSDGLLSRNEYSAFAIATADQPPDDEEWQLLTSQFDARDEALTMVGFLFMHECEAFSGDDLAVPDIWESLYRLGYNSNLQLQYACPFSVTVENLLDVGSTAHLGAVATAERNSILQGLYQWAEVDNGSEMGARIFRADYFGMMIINYAEKQKGNETYRIDITEEKNVKWNFYHGKDDIDPACSGNWVGPQDRVSHVP</sequence>
<name>A0AA36MC34_CYLNA</name>
<evidence type="ECO:0000256" key="5">
    <source>
        <dbReference type="ARBA" id="ARBA00023136"/>
    </source>
</evidence>
<comment type="subcellular location">
    <subcellularLocation>
        <location evidence="1">Membrane</location>
    </subcellularLocation>
</comment>
<feature type="domain" description="EF-hand" evidence="6">
    <location>
        <begin position="276"/>
        <end position="311"/>
    </location>
</feature>
<evidence type="ECO:0000256" key="3">
    <source>
        <dbReference type="ARBA" id="ARBA00022737"/>
    </source>
</evidence>
<dbReference type="Proteomes" id="UP001176961">
    <property type="component" value="Unassembled WGS sequence"/>
</dbReference>
<dbReference type="GO" id="GO:0005509">
    <property type="term" value="F:calcium ion binding"/>
    <property type="evidence" value="ECO:0007669"/>
    <property type="project" value="InterPro"/>
</dbReference>
<dbReference type="GO" id="GO:0098797">
    <property type="term" value="C:plasma membrane protein complex"/>
    <property type="evidence" value="ECO:0007669"/>
    <property type="project" value="TreeGrafter"/>
</dbReference>
<dbReference type="SUPFAM" id="SSF47473">
    <property type="entry name" value="EF-hand"/>
    <property type="match status" value="1"/>
</dbReference>
<evidence type="ECO:0000256" key="1">
    <source>
        <dbReference type="ARBA" id="ARBA00004370"/>
    </source>
</evidence>
<dbReference type="PROSITE" id="PS50222">
    <property type="entry name" value="EF_HAND_2"/>
    <property type="match status" value="1"/>
</dbReference>
<comment type="caution">
    <text evidence="7">The sequence shown here is derived from an EMBL/GenBank/DDBJ whole genome shotgun (WGS) entry which is preliminary data.</text>
</comment>
<reference evidence="7" key="1">
    <citation type="submission" date="2023-07" db="EMBL/GenBank/DDBJ databases">
        <authorList>
            <consortium name="CYATHOMIX"/>
        </authorList>
    </citation>
    <scope>NUCLEOTIDE SEQUENCE</scope>
    <source>
        <strain evidence="7">N/A</strain>
    </source>
</reference>
<dbReference type="AlphaFoldDB" id="A0AA36MC34"/>
<dbReference type="PROSITE" id="PS00018">
    <property type="entry name" value="EF_HAND_1"/>
    <property type="match status" value="1"/>
</dbReference>
<dbReference type="PANTHER" id="PTHR46819">
    <property type="entry name" value="EF-HAND CALCIUM-BINDING DOMAIN-CONTAINING PROTEIN 7"/>
    <property type="match status" value="1"/>
</dbReference>
<accession>A0AA36MC34</accession>
<keyword evidence="2" id="KW-0479">Metal-binding</keyword>
<dbReference type="EMBL" id="CATQJL010000316">
    <property type="protein sequence ID" value="CAJ0607444.1"/>
    <property type="molecule type" value="Genomic_DNA"/>
</dbReference>
<dbReference type="Gene3D" id="1.10.238.10">
    <property type="entry name" value="EF-hand"/>
    <property type="match status" value="1"/>
</dbReference>
<keyword evidence="5" id="KW-0472">Membrane</keyword>
<keyword evidence="4" id="KW-0106">Calcium</keyword>
<dbReference type="PANTHER" id="PTHR46819:SF1">
    <property type="entry name" value="EF-HAND CALCIUM-BINDING DOMAIN-CONTAINING PROTEIN 7"/>
    <property type="match status" value="1"/>
</dbReference>
<keyword evidence="8" id="KW-1185">Reference proteome</keyword>
<dbReference type="InterPro" id="IPR052266">
    <property type="entry name" value="Miro-EF-hand_domain"/>
</dbReference>
<evidence type="ECO:0000313" key="7">
    <source>
        <dbReference type="EMBL" id="CAJ0607444.1"/>
    </source>
</evidence>
<dbReference type="GO" id="GO:1903569">
    <property type="term" value="P:positive regulation of protein localization to ciliary membrane"/>
    <property type="evidence" value="ECO:0007669"/>
    <property type="project" value="TreeGrafter"/>
</dbReference>
<dbReference type="InterPro" id="IPR018247">
    <property type="entry name" value="EF_Hand_1_Ca_BS"/>
</dbReference>
<organism evidence="7 8">
    <name type="scientific">Cylicocyclus nassatus</name>
    <name type="common">Nematode worm</name>
    <dbReference type="NCBI Taxonomy" id="53992"/>
    <lineage>
        <taxon>Eukaryota</taxon>
        <taxon>Metazoa</taxon>
        <taxon>Ecdysozoa</taxon>
        <taxon>Nematoda</taxon>
        <taxon>Chromadorea</taxon>
        <taxon>Rhabditida</taxon>
        <taxon>Rhabditina</taxon>
        <taxon>Rhabditomorpha</taxon>
        <taxon>Strongyloidea</taxon>
        <taxon>Strongylidae</taxon>
        <taxon>Cylicocyclus</taxon>
    </lineage>
</organism>
<dbReference type="InterPro" id="IPR002048">
    <property type="entry name" value="EF_hand_dom"/>
</dbReference>
<evidence type="ECO:0000256" key="4">
    <source>
        <dbReference type="ARBA" id="ARBA00022837"/>
    </source>
</evidence>